<organism evidence="1 2">
    <name type="scientific">Trichonephila clavata</name>
    <name type="common">Joro spider</name>
    <name type="synonym">Nephila clavata</name>
    <dbReference type="NCBI Taxonomy" id="2740835"/>
    <lineage>
        <taxon>Eukaryota</taxon>
        <taxon>Metazoa</taxon>
        <taxon>Ecdysozoa</taxon>
        <taxon>Arthropoda</taxon>
        <taxon>Chelicerata</taxon>
        <taxon>Arachnida</taxon>
        <taxon>Araneae</taxon>
        <taxon>Araneomorphae</taxon>
        <taxon>Entelegynae</taxon>
        <taxon>Araneoidea</taxon>
        <taxon>Nephilidae</taxon>
        <taxon>Trichonephila</taxon>
    </lineage>
</organism>
<protein>
    <submittedName>
        <fullName evidence="1">Uncharacterized protein</fullName>
    </submittedName>
</protein>
<reference evidence="1" key="1">
    <citation type="submission" date="2020-07" db="EMBL/GenBank/DDBJ databases">
        <title>Multicomponent nature underlies the extraordinary mechanical properties of spider dragline silk.</title>
        <authorList>
            <person name="Kono N."/>
            <person name="Nakamura H."/>
            <person name="Mori M."/>
            <person name="Yoshida Y."/>
            <person name="Ohtoshi R."/>
            <person name="Malay A.D."/>
            <person name="Moran D.A.P."/>
            <person name="Tomita M."/>
            <person name="Numata K."/>
            <person name="Arakawa K."/>
        </authorList>
    </citation>
    <scope>NUCLEOTIDE SEQUENCE</scope>
</reference>
<dbReference type="EMBL" id="BMAO01011839">
    <property type="protein sequence ID" value="GFQ77086.1"/>
    <property type="molecule type" value="Genomic_DNA"/>
</dbReference>
<evidence type="ECO:0000313" key="2">
    <source>
        <dbReference type="Proteomes" id="UP000887116"/>
    </source>
</evidence>
<dbReference type="Proteomes" id="UP000887116">
    <property type="component" value="Unassembled WGS sequence"/>
</dbReference>
<gene>
    <name evidence="1" type="ORF">TNCT_121391</name>
</gene>
<dbReference type="AlphaFoldDB" id="A0A8X6KLR1"/>
<keyword evidence="2" id="KW-1185">Reference proteome</keyword>
<comment type="caution">
    <text evidence="1">The sequence shown here is derived from an EMBL/GenBank/DDBJ whole genome shotgun (WGS) entry which is preliminary data.</text>
</comment>
<evidence type="ECO:0000313" key="1">
    <source>
        <dbReference type="EMBL" id="GFQ77086.1"/>
    </source>
</evidence>
<proteinExistence type="predicted"/>
<sequence>MSSCLPIYSRTAKTSYKPHIKTPSNSPSRLRAYSNSQWESVARPIGKLAFLPSEDFTFLPVILNFPDTSPTPVNFPQIPITPSTRRFALRKDTFNSPFSWQSRISITS</sequence>
<name>A0A8X6KLR1_TRICU</name>
<accession>A0A8X6KLR1</accession>